<proteinExistence type="predicted"/>
<evidence type="ECO:0000313" key="1">
    <source>
        <dbReference type="Proteomes" id="UP000887540"/>
    </source>
</evidence>
<reference evidence="2" key="1">
    <citation type="submission" date="2022-11" db="UniProtKB">
        <authorList>
            <consortium name="WormBaseParasite"/>
        </authorList>
    </citation>
    <scope>IDENTIFICATION</scope>
</reference>
<dbReference type="AlphaFoldDB" id="A0A914CVH6"/>
<accession>A0A914CVH6</accession>
<dbReference type="WBParaSite" id="ACRNAN_scaffold1518.g11210.t1">
    <property type="protein sequence ID" value="ACRNAN_scaffold1518.g11210.t1"/>
    <property type="gene ID" value="ACRNAN_scaffold1518.g11210"/>
</dbReference>
<dbReference type="Proteomes" id="UP000887540">
    <property type="component" value="Unplaced"/>
</dbReference>
<organism evidence="1 2">
    <name type="scientific">Acrobeloides nanus</name>
    <dbReference type="NCBI Taxonomy" id="290746"/>
    <lineage>
        <taxon>Eukaryota</taxon>
        <taxon>Metazoa</taxon>
        <taxon>Ecdysozoa</taxon>
        <taxon>Nematoda</taxon>
        <taxon>Chromadorea</taxon>
        <taxon>Rhabditida</taxon>
        <taxon>Tylenchina</taxon>
        <taxon>Cephalobomorpha</taxon>
        <taxon>Cephaloboidea</taxon>
        <taxon>Cephalobidae</taxon>
        <taxon>Acrobeloides</taxon>
    </lineage>
</organism>
<evidence type="ECO:0000313" key="2">
    <source>
        <dbReference type="WBParaSite" id="ACRNAN_scaffold1518.g11210.t1"/>
    </source>
</evidence>
<sequence>MNDHLLSTQAKPALYFRRKIPLKDDRETFISSKSFISAHHKHDPVKLEPPIELKSVVHRVDKGTKDEELPKHLDDQYYDRREEKVSYHRDDLHDLKEHYYEDRKERYHESRYEEYRNAREHGAKSGELSTNDYHTEVKTHQDGRTVTRKPMKNEEEWARVSDSKKLRARTYSDAHMDDVLRSNKENHKDVPKRGKLLVYNQPMSRRIILESEVIVPGFDPSYDATIDHLGYKKMKLEMSQKNKNSKEAIGAINLLKRAMGDAHILKNGVKKTMAVEQK</sequence>
<name>A0A914CVH6_9BILA</name>
<protein>
    <submittedName>
        <fullName evidence="2">Uncharacterized protein</fullName>
    </submittedName>
</protein>
<keyword evidence="1" id="KW-1185">Reference proteome</keyword>